<comment type="caution">
    <text evidence="1">The sequence shown here is derived from an EMBL/GenBank/DDBJ whole genome shotgun (WGS) entry which is preliminary data.</text>
</comment>
<organism evidence="1 2">
    <name type="scientific">Brassica carinata</name>
    <name type="common">Ethiopian mustard</name>
    <name type="synonym">Abyssinian cabbage</name>
    <dbReference type="NCBI Taxonomy" id="52824"/>
    <lineage>
        <taxon>Eukaryota</taxon>
        <taxon>Viridiplantae</taxon>
        <taxon>Streptophyta</taxon>
        <taxon>Embryophyta</taxon>
        <taxon>Tracheophyta</taxon>
        <taxon>Spermatophyta</taxon>
        <taxon>Magnoliopsida</taxon>
        <taxon>eudicotyledons</taxon>
        <taxon>Gunneridae</taxon>
        <taxon>Pentapetalae</taxon>
        <taxon>rosids</taxon>
        <taxon>malvids</taxon>
        <taxon>Brassicales</taxon>
        <taxon>Brassicaceae</taxon>
        <taxon>Brassiceae</taxon>
        <taxon>Brassica</taxon>
    </lineage>
</organism>
<dbReference type="OrthoDB" id="10397689at2759"/>
<reference evidence="1 2" key="1">
    <citation type="submission" date="2020-02" db="EMBL/GenBank/DDBJ databases">
        <authorList>
            <person name="Ma Q."/>
            <person name="Huang Y."/>
            <person name="Song X."/>
            <person name="Pei D."/>
        </authorList>
    </citation>
    <scope>NUCLEOTIDE SEQUENCE [LARGE SCALE GENOMIC DNA]</scope>
    <source>
        <strain evidence="1">Sxm20200214</strain>
        <tissue evidence="1">Leaf</tissue>
    </source>
</reference>
<dbReference type="Proteomes" id="UP000886595">
    <property type="component" value="Unassembled WGS sequence"/>
</dbReference>
<evidence type="ECO:0000313" key="1">
    <source>
        <dbReference type="EMBL" id="KAG2256586.1"/>
    </source>
</evidence>
<name>A0A8X7PR68_BRACI</name>
<protein>
    <submittedName>
        <fullName evidence="1">Uncharacterized protein</fullName>
    </submittedName>
</protein>
<dbReference type="AlphaFoldDB" id="A0A8X7PR68"/>
<keyword evidence="2" id="KW-1185">Reference proteome</keyword>
<sequence>MRINPGGANNETTPPKSVPTFLMLSHENFHVALSLRHHAVSRLHAIKLPTLVLAIRHHVHIVPRCLHDITLLRYFIYARRMPAGDESCQLK</sequence>
<accession>A0A8X7PR68</accession>
<dbReference type="EMBL" id="JAAMPC010000015">
    <property type="protein sequence ID" value="KAG2256586.1"/>
    <property type="molecule type" value="Genomic_DNA"/>
</dbReference>
<proteinExistence type="predicted"/>
<gene>
    <name evidence="1" type="ORF">Bca52824_075880</name>
</gene>
<evidence type="ECO:0000313" key="2">
    <source>
        <dbReference type="Proteomes" id="UP000886595"/>
    </source>
</evidence>